<protein>
    <recommendedName>
        <fullName evidence="5">Aminopeptidase N</fullName>
        <ecNumber evidence="4">3.4.11.2</ecNumber>
    </recommendedName>
</protein>
<evidence type="ECO:0000256" key="8">
    <source>
        <dbReference type="ARBA" id="ARBA00022723"/>
    </source>
</evidence>
<evidence type="ECO:0000256" key="7">
    <source>
        <dbReference type="ARBA" id="ARBA00022670"/>
    </source>
</evidence>
<dbReference type="SUPFAM" id="SSF63737">
    <property type="entry name" value="Leukotriene A4 hydrolase N-terminal domain"/>
    <property type="match status" value="1"/>
</dbReference>
<feature type="signal peptide" evidence="13">
    <location>
        <begin position="1"/>
        <end position="20"/>
    </location>
</feature>
<feature type="chain" id="PRO_5019278630" description="Aminopeptidase N" evidence="13">
    <location>
        <begin position="21"/>
        <end position="637"/>
    </location>
</feature>
<dbReference type="InterPro" id="IPR014782">
    <property type="entry name" value="Peptidase_M1_dom"/>
</dbReference>
<dbReference type="Pfam" id="PF18962">
    <property type="entry name" value="Por_Secre_tail"/>
    <property type="match status" value="1"/>
</dbReference>
<comment type="similarity">
    <text evidence="3">Belongs to the peptidase M1 family.</text>
</comment>
<evidence type="ECO:0000259" key="15">
    <source>
        <dbReference type="Pfam" id="PF17900"/>
    </source>
</evidence>
<evidence type="ECO:0000313" key="17">
    <source>
        <dbReference type="EMBL" id="RWX00246.1"/>
    </source>
</evidence>
<dbReference type="GO" id="GO:0042277">
    <property type="term" value="F:peptide binding"/>
    <property type="evidence" value="ECO:0007669"/>
    <property type="project" value="TreeGrafter"/>
</dbReference>
<keyword evidence="11" id="KW-0862">Zinc</keyword>
<feature type="domain" description="Peptidase M1 membrane alanine aminopeptidase" evidence="14">
    <location>
        <begin position="318"/>
        <end position="465"/>
    </location>
</feature>
<dbReference type="InterPro" id="IPR050344">
    <property type="entry name" value="Peptidase_M1_aminopeptidases"/>
</dbReference>
<evidence type="ECO:0000313" key="18">
    <source>
        <dbReference type="Proteomes" id="UP000287527"/>
    </source>
</evidence>
<keyword evidence="9 13" id="KW-0732">Signal</keyword>
<keyword evidence="12" id="KW-0482">Metalloprotease</keyword>
<dbReference type="GO" id="GO:0043171">
    <property type="term" value="P:peptide catabolic process"/>
    <property type="evidence" value="ECO:0007669"/>
    <property type="project" value="TreeGrafter"/>
</dbReference>
<sequence>MKKNFTFILYSLLCFHCAFAQQQDNDVKQIAEAEMKSAYAISNFTANMNTGNYNVVYQRLELQADPAIHFISGDVTTHYIAKEDMTQITFDLTNQLTVSAVKRNGIDLSFLQNENDELVITLPVTQPQGILDSLTVTYSGEPPFDSDAFVTSQHAGAPVLWTLSEPYGAKDWWPCKQDLIDKVDKLDVYITAPGEYISVSNGLEQSHNDNGDGTKTTHFKHNYPIPAYLIAIAVSNYSIYTQQAGTVPNTFPIVNYIYPETQEQSKQELAVTLPIMDLYEQLFETYPFHQEKYGHAQCGFGGGMEHTTVSFMGSFGRNLIAHELGHQWFGDKITCGSWKDIWLNEGFATYLSGIVIEHFDGKDAFKNWKAANINDITSQGGGYIYLTDADTLSVSRTFSSRLTYNKGAMVLNMLRFKMGDTAFYQAIKNYLSDPELAYSYAKTPQLQAHLEAASGMDLTEFFNDWVYKEGYPTYTIIVDNLNDGNVKILIKQTQSHPSVTYFEIPVPIQLNSANGQVHSVVLDNTTNEQVFIVPVPFTVASVAFDVDKNIISAGSTIKIVSEDFKPHLYPNPSNSILQAALSETTIVNETIFYNTLGKRVMETTNDTSWNISRLATGVYFVTLITNKGTTQLSFFKN</sequence>
<dbReference type="GO" id="GO:0005615">
    <property type="term" value="C:extracellular space"/>
    <property type="evidence" value="ECO:0007669"/>
    <property type="project" value="TreeGrafter"/>
</dbReference>
<dbReference type="GO" id="GO:0070006">
    <property type="term" value="F:metalloaminopeptidase activity"/>
    <property type="evidence" value="ECO:0007669"/>
    <property type="project" value="TreeGrafter"/>
</dbReference>
<feature type="domain" description="Aminopeptidase N-like N-terminal" evidence="15">
    <location>
        <begin position="58"/>
        <end position="229"/>
    </location>
</feature>
<feature type="domain" description="Secretion system C-terminal sorting" evidence="16">
    <location>
        <begin position="568"/>
        <end position="630"/>
    </location>
</feature>
<dbReference type="PRINTS" id="PR00756">
    <property type="entry name" value="ALADIPTASE"/>
</dbReference>
<dbReference type="EMBL" id="SBII01000006">
    <property type="protein sequence ID" value="RWX00246.1"/>
    <property type="molecule type" value="Genomic_DNA"/>
</dbReference>
<keyword evidence="6" id="KW-0031">Aminopeptidase</keyword>
<gene>
    <name evidence="17" type="ORF">EPI11_10215</name>
</gene>
<dbReference type="Gene3D" id="1.10.390.10">
    <property type="entry name" value="Neutral Protease Domain 2"/>
    <property type="match status" value="1"/>
</dbReference>
<evidence type="ECO:0000256" key="6">
    <source>
        <dbReference type="ARBA" id="ARBA00022438"/>
    </source>
</evidence>
<comment type="cofactor">
    <cofactor evidence="2">
        <name>Zn(2+)</name>
        <dbReference type="ChEBI" id="CHEBI:29105"/>
    </cofactor>
</comment>
<dbReference type="Gene3D" id="2.60.40.1730">
    <property type="entry name" value="tricorn interacting facor f3 domain"/>
    <property type="match status" value="1"/>
</dbReference>
<dbReference type="SUPFAM" id="SSF55486">
    <property type="entry name" value="Metalloproteases ('zincins'), catalytic domain"/>
    <property type="match status" value="1"/>
</dbReference>
<dbReference type="PANTHER" id="PTHR11533:SF174">
    <property type="entry name" value="PUROMYCIN-SENSITIVE AMINOPEPTIDASE-RELATED"/>
    <property type="match status" value="1"/>
</dbReference>
<dbReference type="GO" id="GO:0005737">
    <property type="term" value="C:cytoplasm"/>
    <property type="evidence" value="ECO:0007669"/>
    <property type="project" value="TreeGrafter"/>
</dbReference>
<dbReference type="InterPro" id="IPR027268">
    <property type="entry name" value="Peptidase_M4/M1_CTD_sf"/>
</dbReference>
<evidence type="ECO:0000256" key="4">
    <source>
        <dbReference type="ARBA" id="ARBA00012564"/>
    </source>
</evidence>
<evidence type="ECO:0000256" key="1">
    <source>
        <dbReference type="ARBA" id="ARBA00000098"/>
    </source>
</evidence>
<dbReference type="Pfam" id="PF01433">
    <property type="entry name" value="Peptidase_M1"/>
    <property type="match status" value="1"/>
</dbReference>
<dbReference type="AlphaFoldDB" id="A0A444HAP6"/>
<comment type="catalytic activity">
    <reaction evidence="1">
        <text>Release of an N-terminal amino acid, Xaa-|-Yaa- from a peptide, amide or arylamide. Xaa is preferably Ala, but may be most amino acids including Pro (slow action). When a terminal hydrophobic residue is followed by a prolyl residue, the two may be released as an intact Xaa-Pro dipeptide.</text>
        <dbReference type="EC" id="3.4.11.2"/>
    </reaction>
</comment>
<dbReference type="InterPro" id="IPR042097">
    <property type="entry name" value="Aminopeptidase_N-like_N_sf"/>
</dbReference>
<evidence type="ECO:0000256" key="12">
    <source>
        <dbReference type="ARBA" id="ARBA00023049"/>
    </source>
</evidence>
<dbReference type="GO" id="GO:0006508">
    <property type="term" value="P:proteolysis"/>
    <property type="evidence" value="ECO:0007669"/>
    <property type="project" value="UniProtKB-KW"/>
</dbReference>
<evidence type="ECO:0000256" key="11">
    <source>
        <dbReference type="ARBA" id="ARBA00022833"/>
    </source>
</evidence>
<dbReference type="GO" id="GO:0016285">
    <property type="term" value="F:alanyl aminopeptidase activity"/>
    <property type="evidence" value="ECO:0007669"/>
    <property type="project" value="UniProtKB-EC"/>
</dbReference>
<evidence type="ECO:0000256" key="2">
    <source>
        <dbReference type="ARBA" id="ARBA00001947"/>
    </source>
</evidence>
<proteinExistence type="inferred from homology"/>
<evidence type="ECO:0000256" key="3">
    <source>
        <dbReference type="ARBA" id="ARBA00010136"/>
    </source>
</evidence>
<dbReference type="InterPro" id="IPR045357">
    <property type="entry name" value="Aminopeptidase_N-like_N"/>
</dbReference>
<dbReference type="NCBIfam" id="TIGR04183">
    <property type="entry name" value="Por_Secre_tail"/>
    <property type="match status" value="1"/>
</dbReference>
<dbReference type="GO" id="GO:0008270">
    <property type="term" value="F:zinc ion binding"/>
    <property type="evidence" value="ECO:0007669"/>
    <property type="project" value="InterPro"/>
</dbReference>
<dbReference type="GO" id="GO:0016020">
    <property type="term" value="C:membrane"/>
    <property type="evidence" value="ECO:0007669"/>
    <property type="project" value="TreeGrafter"/>
</dbReference>
<comment type="caution">
    <text evidence="17">The sequence shown here is derived from an EMBL/GenBank/DDBJ whole genome shotgun (WGS) entry which is preliminary data.</text>
</comment>
<evidence type="ECO:0000256" key="9">
    <source>
        <dbReference type="ARBA" id="ARBA00022729"/>
    </source>
</evidence>
<keyword evidence="7" id="KW-0645">Protease</keyword>
<evidence type="ECO:0000259" key="14">
    <source>
        <dbReference type="Pfam" id="PF01433"/>
    </source>
</evidence>
<dbReference type="CDD" id="cd09603">
    <property type="entry name" value="M1_APN_like"/>
    <property type="match status" value="1"/>
</dbReference>
<name>A0A444HAP6_9FLAO</name>
<evidence type="ECO:0000259" key="16">
    <source>
        <dbReference type="Pfam" id="PF18962"/>
    </source>
</evidence>
<keyword evidence="10" id="KW-0378">Hydrolase</keyword>
<keyword evidence="18" id="KW-1185">Reference proteome</keyword>
<dbReference type="OrthoDB" id="100605at2"/>
<dbReference type="PANTHER" id="PTHR11533">
    <property type="entry name" value="PROTEASE M1 ZINC METALLOPROTEASE"/>
    <property type="match status" value="1"/>
</dbReference>
<dbReference type="Proteomes" id="UP000287527">
    <property type="component" value="Unassembled WGS sequence"/>
</dbReference>
<keyword evidence="8" id="KW-0479">Metal-binding</keyword>
<dbReference type="InterPro" id="IPR026444">
    <property type="entry name" value="Secre_tail"/>
</dbReference>
<evidence type="ECO:0000256" key="10">
    <source>
        <dbReference type="ARBA" id="ARBA00022801"/>
    </source>
</evidence>
<dbReference type="Pfam" id="PF17900">
    <property type="entry name" value="Peptidase_M1_N"/>
    <property type="match status" value="1"/>
</dbReference>
<reference evidence="17 18" key="1">
    <citation type="submission" date="2019-01" db="EMBL/GenBank/DDBJ databases">
        <title>Flavobacterium sp. nov.,isolated from freshwater.</title>
        <authorList>
            <person name="Zhang R."/>
            <person name="Du Z.-J."/>
        </authorList>
    </citation>
    <scope>NUCLEOTIDE SEQUENCE [LARGE SCALE GENOMIC DNA]</scope>
    <source>
        <strain evidence="17 18">1E403</strain>
    </source>
</reference>
<evidence type="ECO:0000256" key="5">
    <source>
        <dbReference type="ARBA" id="ARBA00015611"/>
    </source>
</evidence>
<dbReference type="InterPro" id="IPR001930">
    <property type="entry name" value="Peptidase_M1"/>
</dbReference>
<accession>A0A444HAP6</accession>
<dbReference type="RefSeq" id="WP_128389873.1">
    <property type="nucleotide sequence ID" value="NZ_SBII01000006.1"/>
</dbReference>
<organism evidence="17 18">
    <name type="scientific">Flavobacterium cerinum</name>
    <dbReference type="NCBI Taxonomy" id="2502784"/>
    <lineage>
        <taxon>Bacteria</taxon>
        <taxon>Pseudomonadati</taxon>
        <taxon>Bacteroidota</taxon>
        <taxon>Flavobacteriia</taxon>
        <taxon>Flavobacteriales</taxon>
        <taxon>Flavobacteriaceae</taxon>
        <taxon>Flavobacterium</taxon>
    </lineage>
</organism>
<dbReference type="EC" id="3.4.11.2" evidence="4"/>
<evidence type="ECO:0000256" key="13">
    <source>
        <dbReference type="SAM" id="SignalP"/>
    </source>
</evidence>